<name>A0A268RUW0_SHOCL</name>
<keyword evidence="4 6" id="KW-0732">Signal</keyword>
<evidence type="ECO:0000256" key="1">
    <source>
        <dbReference type="ARBA" id="ARBA00009175"/>
    </source>
</evidence>
<dbReference type="RefSeq" id="WP_095239571.1">
    <property type="nucleotide sequence ID" value="NZ_CP155469.1"/>
</dbReference>
<evidence type="ECO:0000313" key="7">
    <source>
        <dbReference type="EMBL" id="PAF24022.1"/>
    </source>
</evidence>
<evidence type="ECO:0000256" key="2">
    <source>
        <dbReference type="ARBA" id="ARBA00022505"/>
    </source>
</evidence>
<dbReference type="PIRSF" id="PIRSF004846">
    <property type="entry name" value="ModA"/>
    <property type="match status" value="1"/>
</dbReference>
<keyword evidence="2 5" id="KW-0500">Molybdenum</keyword>
<accession>A0A268RUW0</accession>
<dbReference type="PANTHER" id="PTHR30632">
    <property type="entry name" value="MOLYBDATE-BINDING PERIPLASMIC PROTEIN"/>
    <property type="match status" value="1"/>
</dbReference>
<dbReference type="EMBL" id="NPBS01000130">
    <property type="protein sequence ID" value="PAF24022.1"/>
    <property type="molecule type" value="Genomic_DNA"/>
</dbReference>
<dbReference type="InterPro" id="IPR050682">
    <property type="entry name" value="ModA/WtpA"/>
</dbReference>
<dbReference type="PANTHER" id="PTHR30632:SF0">
    <property type="entry name" value="SULFATE-BINDING PROTEIN"/>
    <property type="match status" value="1"/>
</dbReference>
<feature type="chain" id="PRO_5039090841" evidence="6">
    <location>
        <begin position="27"/>
        <end position="255"/>
    </location>
</feature>
<dbReference type="NCBIfam" id="TIGR01256">
    <property type="entry name" value="modA"/>
    <property type="match status" value="1"/>
</dbReference>
<keyword evidence="3 5" id="KW-0479">Metal-binding</keyword>
<sequence length="255" mass="27650">MMKRQLPTCTCALLFMFLAGCTPSGTSPEADDGIHVMAAASLTDALTKLESMYEEQTGETLVMNYGSSGKLRQQINEGAPADLFLSASVADMEQIANAGNLVDSVNLLENKLVLVAAPEVADSLSEWDDLTSANLRSLAIGQTETVPAGQYAKQSLETLGMWEQLEESFIFGSDVRQVLTYVETGNADAGLVYQTDAETSEQVAIVAEAPEHSHEPIYYPVGLINDDEKARHFYEWLQTDEALAVFEDFGFSGVS</sequence>
<dbReference type="Gene3D" id="3.40.190.10">
    <property type="entry name" value="Periplasmic binding protein-like II"/>
    <property type="match status" value="2"/>
</dbReference>
<evidence type="ECO:0000256" key="5">
    <source>
        <dbReference type="PIRSR" id="PIRSR004846-1"/>
    </source>
</evidence>
<dbReference type="GO" id="GO:0046872">
    <property type="term" value="F:metal ion binding"/>
    <property type="evidence" value="ECO:0007669"/>
    <property type="project" value="UniProtKB-KW"/>
</dbReference>
<feature type="binding site" evidence="5">
    <location>
        <position position="68"/>
    </location>
    <ligand>
        <name>molybdate</name>
        <dbReference type="ChEBI" id="CHEBI:36264"/>
    </ligand>
</feature>
<comment type="similarity">
    <text evidence="1">Belongs to the bacterial solute-binding protein ModA family.</text>
</comment>
<dbReference type="Proteomes" id="UP000216133">
    <property type="component" value="Unassembled WGS sequence"/>
</dbReference>
<dbReference type="AlphaFoldDB" id="A0A268RUW0"/>
<protein>
    <submittedName>
        <fullName evidence="7">Molybdate ABC transporter substrate-binding protein</fullName>
    </submittedName>
</protein>
<reference evidence="7 8" key="1">
    <citation type="submission" date="2017-07" db="EMBL/GenBank/DDBJ databases">
        <title>Isolation and whole genome analysis of endospore-forming bacteria from heroin.</title>
        <authorList>
            <person name="Kalinowski J."/>
            <person name="Ahrens B."/>
            <person name="Al-Dilaimi A."/>
            <person name="Winkler A."/>
            <person name="Wibberg D."/>
            <person name="Schleenbecker U."/>
            <person name="Ruckert C."/>
            <person name="Wolfel R."/>
            <person name="Grass G."/>
        </authorList>
    </citation>
    <scope>NUCLEOTIDE SEQUENCE [LARGE SCALE GENOMIC DNA]</scope>
    <source>
        <strain evidence="7 8">7523-2</strain>
    </source>
</reference>
<dbReference type="Pfam" id="PF13531">
    <property type="entry name" value="SBP_bac_11"/>
    <property type="match status" value="1"/>
</dbReference>
<dbReference type="SUPFAM" id="SSF53850">
    <property type="entry name" value="Periplasmic binding protein-like II"/>
    <property type="match status" value="1"/>
</dbReference>
<gene>
    <name evidence="7" type="primary">modA</name>
    <name evidence="7" type="ORF">CHH61_20875</name>
</gene>
<comment type="caution">
    <text evidence="7">The sequence shown here is derived from an EMBL/GenBank/DDBJ whole genome shotgun (WGS) entry which is preliminary data.</text>
</comment>
<feature type="signal peptide" evidence="6">
    <location>
        <begin position="1"/>
        <end position="26"/>
    </location>
</feature>
<dbReference type="GO" id="GO:0030973">
    <property type="term" value="F:molybdate ion binding"/>
    <property type="evidence" value="ECO:0007669"/>
    <property type="project" value="TreeGrafter"/>
</dbReference>
<dbReference type="GO" id="GO:0015689">
    <property type="term" value="P:molybdate ion transport"/>
    <property type="evidence" value="ECO:0007669"/>
    <property type="project" value="InterPro"/>
</dbReference>
<dbReference type="GO" id="GO:1901359">
    <property type="term" value="F:tungstate binding"/>
    <property type="evidence" value="ECO:0007669"/>
    <property type="project" value="UniProtKB-ARBA"/>
</dbReference>
<evidence type="ECO:0000256" key="4">
    <source>
        <dbReference type="ARBA" id="ARBA00022729"/>
    </source>
</evidence>
<feature type="binding site" evidence="5">
    <location>
        <position position="193"/>
    </location>
    <ligand>
        <name>molybdate</name>
        <dbReference type="ChEBI" id="CHEBI:36264"/>
    </ligand>
</feature>
<proteinExistence type="inferred from homology"/>
<feature type="binding site" evidence="5">
    <location>
        <position position="41"/>
    </location>
    <ligand>
        <name>molybdate</name>
        <dbReference type="ChEBI" id="CHEBI:36264"/>
    </ligand>
</feature>
<dbReference type="InterPro" id="IPR005950">
    <property type="entry name" value="ModA"/>
</dbReference>
<evidence type="ECO:0000256" key="6">
    <source>
        <dbReference type="SAM" id="SignalP"/>
    </source>
</evidence>
<evidence type="ECO:0000256" key="3">
    <source>
        <dbReference type="ARBA" id="ARBA00022723"/>
    </source>
</evidence>
<organism evidence="7 8">
    <name type="scientific">Shouchella clausii</name>
    <name type="common">Alkalihalobacillus clausii</name>
    <dbReference type="NCBI Taxonomy" id="79880"/>
    <lineage>
        <taxon>Bacteria</taxon>
        <taxon>Bacillati</taxon>
        <taxon>Bacillota</taxon>
        <taxon>Bacilli</taxon>
        <taxon>Bacillales</taxon>
        <taxon>Bacillaceae</taxon>
        <taxon>Shouchella</taxon>
    </lineage>
</organism>
<dbReference type="PROSITE" id="PS51257">
    <property type="entry name" value="PROKAR_LIPOPROTEIN"/>
    <property type="match status" value="1"/>
</dbReference>
<evidence type="ECO:0000313" key="8">
    <source>
        <dbReference type="Proteomes" id="UP000216133"/>
    </source>
</evidence>
<feature type="binding site" evidence="5">
    <location>
        <position position="148"/>
    </location>
    <ligand>
        <name>molybdate</name>
        <dbReference type="ChEBI" id="CHEBI:36264"/>
    </ligand>
</feature>
<dbReference type="FunFam" id="3.40.190.10:FF:000035">
    <property type="entry name" value="Molybdate ABC transporter substrate-binding protein"/>
    <property type="match status" value="1"/>
</dbReference>
<feature type="binding site" evidence="5">
    <location>
        <position position="175"/>
    </location>
    <ligand>
        <name>molybdate</name>
        <dbReference type="ChEBI" id="CHEBI:36264"/>
    </ligand>
</feature>